<feature type="region of interest" description="Disordered" evidence="1">
    <location>
        <begin position="71"/>
        <end position="103"/>
    </location>
</feature>
<proteinExistence type="predicted"/>
<dbReference type="PANTHER" id="PTHR14614">
    <property type="entry name" value="HEPATOCELLULAR CARCINOMA-ASSOCIATED ANTIGEN"/>
    <property type="match status" value="1"/>
</dbReference>
<dbReference type="GO" id="GO:0005829">
    <property type="term" value="C:cytosol"/>
    <property type="evidence" value="ECO:0007669"/>
    <property type="project" value="TreeGrafter"/>
</dbReference>
<feature type="region of interest" description="Disordered" evidence="1">
    <location>
        <begin position="206"/>
        <end position="231"/>
    </location>
</feature>
<dbReference type="Gene3D" id="3.40.50.150">
    <property type="entry name" value="Vaccinia Virus protein VP39"/>
    <property type="match status" value="1"/>
</dbReference>
<evidence type="ECO:0000313" key="2">
    <source>
        <dbReference type="EMBL" id="OCH89013.1"/>
    </source>
</evidence>
<dbReference type="Proteomes" id="UP000250043">
    <property type="component" value="Unassembled WGS sequence"/>
</dbReference>
<feature type="compositionally biased region" description="Basic residues" evidence="1">
    <location>
        <begin position="87"/>
        <end position="99"/>
    </location>
</feature>
<dbReference type="GO" id="GO:0032991">
    <property type="term" value="C:protein-containing complex"/>
    <property type="evidence" value="ECO:0007669"/>
    <property type="project" value="TreeGrafter"/>
</dbReference>
<dbReference type="InterPro" id="IPR029063">
    <property type="entry name" value="SAM-dependent_MTases_sf"/>
</dbReference>
<sequence>MTEEPSEQEYPLRGPVRIPANAVLVSDADEEIFLLYTDLSRKSSADGDTAFRGLGHLDSHRDTLTLKFRLNDPSEETAANTPLRRDKSTRRTRHPQRKRSSQEEKILEIELAQDKTSLRSRKGDTGSVVWRASVDLAQLILLQHHSRNPRALFNTDALRDAHIVELGAGTGLLSIVMAPLVRRYTATDIDALVPLIRKNVSLNVPGVLQSPPSSPSPGPQARPRRVTSPPQSSADIVVEALDWITLHNASRHSRQAHFAYPAIDLLLVVDCIYHPSLLPALVSTIDHLTTPGRTAVLVIVELRAEDVVREFLERWLALSSDGGWEIWSIPGLMEGPYSMWVGWKRGVASD</sequence>
<organism evidence="2 3">
    <name type="scientific">Obba rivulosa</name>
    <dbReference type="NCBI Taxonomy" id="1052685"/>
    <lineage>
        <taxon>Eukaryota</taxon>
        <taxon>Fungi</taxon>
        <taxon>Dikarya</taxon>
        <taxon>Basidiomycota</taxon>
        <taxon>Agaricomycotina</taxon>
        <taxon>Agaricomycetes</taxon>
        <taxon>Polyporales</taxon>
        <taxon>Gelatoporiaceae</taxon>
        <taxon>Obba</taxon>
    </lineage>
</organism>
<gene>
    <name evidence="2" type="ORF">OBBRIDRAFT_794679</name>
</gene>
<keyword evidence="3" id="KW-1185">Reference proteome</keyword>
<dbReference type="EMBL" id="KV722437">
    <property type="protein sequence ID" value="OCH89013.1"/>
    <property type="molecule type" value="Genomic_DNA"/>
</dbReference>
<dbReference type="PANTHER" id="PTHR14614:SF109">
    <property type="entry name" value="RIBOSOMAL LYSINE N-METHYLTRANSFERASE 5"/>
    <property type="match status" value="1"/>
</dbReference>
<evidence type="ECO:0000256" key="1">
    <source>
        <dbReference type="SAM" id="MobiDB-lite"/>
    </source>
</evidence>
<name>A0A8E2AQD7_9APHY</name>
<dbReference type="InterPro" id="IPR019410">
    <property type="entry name" value="Methyltransf_16"/>
</dbReference>
<dbReference type="OrthoDB" id="2529286at2759"/>
<protein>
    <submittedName>
        <fullName evidence="2">Uncharacterized protein</fullName>
    </submittedName>
</protein>
<accession>A0A8E2AQD7</accession>
<dbReference type="Pfam" id="PF10294">
    <property type="entry name" value="Methyltransf_16"/>
    <property type="match status" value="2"/>
</dbReference>
<dbReference type="GO" id="GO:0008757">
    <property type="term" value="F:S-adenosylmethionine-dependent methyltransferase activity"/>
    <property type="evidence" value="ECO:0007669"/>
    <property type="project" value="UniProtKB-ARBA"/>
</dbReference>
<evidence type="ECO:0000313" key="3">
    <source>
        <dbReference type="Proteomes" id="UP000250043"/>
    </source>
</evidence>
<reference evidence="2 3" key="1">
    <citation type="submission" date="2016-07" db="EMBL/GenBank/DDBJ databases">
        <title>Draft genome of the white-rot fungus Obba rivulosa 3A-2.</title>
        <authorList>
            <consortium name="DOE Joint Genome Institute"/>
            <person name="Miettinen O."/>
            <person name="Riley R."/>
            <person name="Acob R."/>
            <person name="Barry K."/>
            <person name="Cullen D."/>
            <person name="De Vries R."/>
            <person name="Hainaut M."/>
            <person name="Hatakka A."/>
            <person name="Henrissat B."/>
            <person name="Hilden K."/>
            <person name="Kuo R."/>
            <person name="Labutti K."/>
            <person name="Lipzen A."/>
            <person name="Makela M.R."/>
            <person name="Sandor L."/>
            <person name="Spatafora J.W."/>
            <person name="Grigoriev I.V."/>
            <person name="Hibbett D.S."/>
        </authorList>
    </citation>
    <scope>NUCLEOTIDE SEQUENCE [LARGE SCALE GENOMIC DNA]</scope>
    <source>
        <strain evidence="2 3">3A-2</strain>
    </source>
</reference>
<dbReference type="AlphaFoldDB" id="A0A8E2AQD7"/>
<dbReference type="SUPFAM" id="SSF53335">
    <property type="entry name" value="S-adenosyl-L-methionine-dependent methyltransferases"/>
    <property type="match status" value="1"/>
</dbReference>